<dbReference type="AlphaFoldDB" id="A0AAV2NV79"/>
<dbReference type="Proteomes" id="UP001497644">
    <property type="component" value="Chromosome 4"/>
</dbReference>
<name>A0AAV2NV79_9HYME</name>
<proteinExistence type="predicted"/>
<evidence type="ECO:0000313" key="2">
    <source>
        <dbReference type="Proteomes" id="UP001497644"/>
    </source>
</evidence>
<evidence type="ECO:0000313" key="1">
    <source>
        <dbReference type="EMBL" id="CAL1683456.1"/>
    </source>
</evidence>
<accession>A0AAV2NV79</accession>
<organism evidence="1 2">
    <name type="scientific">Lasius platythorax</name>
    <dbReference type="NCBI Taxonomy" id="488582"/>
    <lineage>
        <taxon>Eukaryota</taxon>
        <taxon>Metazoa</taxon>
        <taxon>Ecdysozoa</taxon>
        <taxon>Arthropoda</taxon>
        <taxon>Hexapoda</taxon>
        <taxon>Insecta</taxon>
        <taxon>Pterygota</taxon>
        <taxon>Neoptera</taxon>
        <taxon>Endopterygota</taxon>
        <taxon>Hymenoptera</taxon>
        <taxon>Apocrita</taxon>
        <taxon>Aculeata</taxon>
        <taxon>Formicoidea</taxon>
        <taxon>Formicidae</taxon>
        <taxon>Formicinae</taxon>
        <taxon>Lasius</taxon>
        <taxon>Lasius</taxon>
    </lineage>
</organism>
<keyword evidence="2" id="KW-1185">Reference proteome</keyword>
<dbReference type="EMBL" id="OZ034827">
    <property type="protein sequence ID" value="CAL1683456.1"/>
    <property type="molecule type" value="Genomic_DNA"/>
</dbReference>
<reference evidence="1" key="1">
    <citation type="submission" date="2024-04" db="EMBL/GenBank/DDBJ databases">
        <authorList>
            <consortium name="Molecular Ecology Group"/>
        </authorList>
    </citation>
    <scope>NUCLEOTIDE SEQUENCE</scope>
</reference>
<gene>
    <name evidence="1" type="ORF">LPLAT_LOCUS9169</name>
</gene>
<sequence length="93" mass="10410">MACGRLAIPWQSRIFGFSKHTVYDGIKFARAQPVHKVKADRDERSGEPAGNVRLKGCLVCVEAVRAAVGADRAIALPILLSYSRWTQREKERE</sequence>
<protein>
    <submittedName>
        <fullName evidence="1">Uncharacterized protein</fullName>
    </submittedName>
</protein>